<evidence type="ECO:0000256" key="3">
    <source>
        <dbReference type="ARBA" id="ARBA00022989"/>
    </source>
</evidence>
<comment type="caution">
    <text evidence="6">The sequence shown here is derived from an EMBL/GenBank/DDBJ whole genome shotgun (WGS) entry which is preliminary data.</text>
</comment>
<dbReference type="Proteomes" id="UP000252770">
    <property type="component" value="Unassembled WGS sequence"/>
</dbReference>
<protein>
    <recommendedName>
        <fullName evidence="8">PQ-loop repeat-containing protein</fullName>
    </recommendedName>
</protein>
<keyword evidence="7" id="KW-1185">Reference proteome</keyword>
<dbReference type="Pfam" id="PF04193">
    <property type="entry name" value="PQ-loop"/>
    <property type="match status" value="1"/>
</dbReference>
<dbReference type="Gene3D" id="1.20.1280.290">
    <property type="match status" value="2"/>
</dbReference>
<proteinExistence type="predicted"/>
<sequence>MLVAALGWLAAAVGMLSSLPQLWKLLRHRQTAGCSLLLWQLSMGNCLAWTGHGVLIGAAPMIVPNMVLALVALLIIATLCRARGRSLLLVVLGSLGLAATCLTVDVLLGPVAFAAVVFVPALVGVLAQLRVIATGLSLDGVSAGYLVVAVLMQGLWLCWAVLSGDISVLLVGGSMLGFATLSLAWYLGRRTGVVAALGRAHGEDLTLAA</sequence>
<keyword evidence="2 5" id="KW-0812">Transmembrane</keyword>
<gene>
    <name evidence="6" type="ORF">DT076_18100</name>
</gene>
<dbReference type="AlphaFoldDB" id="A0A367YQS7"/>
<keyword evidence="4 5" id="KW-0472">Membrane</keyword>
<evidence type="ECO:0000256" key="1">
    <source>
        <dbReference type="ARBA" id="ARBA00004141"/>
    </source>
</evidence>
<dbReference type="GO" id="GO:0016020">
    <property type="term" value="C:membrane"/>
    <property type="evidence" value="ECO:0007669"/>
    <property type="project" value="UniProtKB-SubCell"/>
</dbReference>
<evidence type="ECO:0000313" key="7">
    <source>
        <dbReference type="Proteomes" id="UP000252770"/>
    </source>
</evidence>
<keyword evidence="3 5" id="KW-1133">Transmembrane helix</keyword>
<evidence type="ECO:0000256" key="5">
    <source>
        <dbReference type="SAM" id="Phobius"/>
    </source>
</evidence>
<organism evidence="6 7">
    <name type="scientific">Desertihabitans brevis</name>
    <dbReference type="NCBI Taxonomy" id="2268447"/>
    <lineage>
        <taxon>Bacteria</taxon>
        <taxon>Bacillati</taxon>
        <taxon>Actinomycetota</taxon>
        <taxon>Actinomycetes</taxon>
        <taxon>Propionibacteriales</taxon>
        <taxon>Propionibacteriaceae</taxon>
        <taxon>Desertihabitans</taxon>
    </lineage>
</organism>
<evidence type="ECO:0000256" key="2">
    <source>
        <dbReference type="ARBA" id="ARBA00022692"/>
    </source>
</evidence>
<feature type="transmembrane region" description="Helical" evidence="5">
    <location>
        <begin position="62"/>
        <end position="80"/>
    </location>
</feature>
<dbReference type="InterPro" id="IPR006603">
    <property type="entry name" value="PQ-loop_rpt"/>
</dbReference>
<dbReference type="EMBL" id="QOUI01000014">
    <property type="protein sequence ID" value="RCK68097.1"/>
    <property type="molecule type" value="Genomic_DNA"/>
</dbReference>
<feature type="transmembrane region" description="Helical" evidence="5">
    <location>
        <begin position="112"/>
        <end position="131"/>
    </location>
</feature>
<evidence type="ECO:0008006" key="8">
    <source>
        <dbReference type="Google" id="ProtNLM"/>
    </source>
</evidence>
<dbReference type="RefSeq" id="WP_114128100.1">
    <property type="nucleotide sequence ID" value="NZ_QOUI01000014.1"/>
</dbReference>
<name>A0A367YQS7_9ACTN</name>
<feature type="transmembrane region" description="Helical" evidence="5">
    <location>
        <begin position="143"/>
        <end position="162"/>
    </location>
</feature>
<feature type="transmembrane region" description="Helical" evidence="5">
    <location>
        <begin position="168"/>
        <end position="187"/>
    </location>
</feature>
<reference evidence="6 7" key="1">
    <citation type="submission" date="2018-07" db="EMBL/GenBank/DDBJ databases">
        <title>Desertimonas flava gen. nov. sp. nov.</title>
        <authorList>
            <person name="Liu S."/>
        </authorList>
    </citation>
    <scope>NUCLEOTIDE SEQUENCE [LARGE SCALE GENOMIC DNA]</scope>
    <source>
        <strain evidence="6 7">16Sb5-5</strain>
    </source>
</reference>
<accession>A0A367YQS7</accession>
<evidence type="ECO:0000313" key="6">
    <source>
        <dbReference type="EMBL" id="RCK68097.1"/>
    </source>
</evidence>
<comment type="subcellular location">
    <subcellularLocation>
        <location evidence="1">Membrane</location>
        <topology evidence="1">Multi-pass membrane protein</topology>
    </subcellularLocation>
</comment>
<evidence type="ECO:0000256" key="4">
    <source>
        <dbReference type="ARBA" id="ARBA00023136"/>
    </source>
</evidence>
<feature type="transmembrane region" description="Helical" evidence="5">
    <location>
        <begin position="87"/>
        <end position="106"/>
    </location>
</feature>